<keyword evidence="7" id="KW-0136">Cellulose degradation</keyword>
<evidence type="ECO:0000256" key="5">
    <source>
        <dbReference type="ARBA" id="ARBA00023326"/>
    </source>
</evidence>
<feature type="domain" description="Glycoside hydrolase family 9" evidence="8">
    <location>
        <begin position="133"/>
        <end position="574"/>
    </location>
</feature>
<dbReference type="EMBL" id="CP001614">
    <property type="protein sequence ID" value="ACR11786.1"/>
    <property type="molecule type" value="Genomic_DNA"/>
</dbReference>
<evidence type="ECO:0000256" key="3">
    <source>
        <dbReference type="ARBA" id="ARBA00023277"/>
    </source>
</evidence>
<dbReference type="SUPFAM" id="SSF81296">
    <property type="entry name" value="E set domains"/>
    <property type="match status" value="1"/>
</dbReference>
<dbReference type="InterPro" id="IPR001701">
    <property type="entry name" value="Glyco_hydro_9"/>
</dbReference>
<protein>
    <recommendedName>
        <fullName evidence="7">Endoglucanase</fullName>
        <ecNumber evidence="7">3.2.1.4</ecNumber>
    </recommendedName>
</protein>
<keyword evidence="3 6" id="KW-0119">Carbohydrate metabolism</keyword>
<dbReference type="PROSITE" id="PS51257">
    <property type="entry name" value="PROKAR_LIPOPROTEIN"/>
    <property type="match status" value="1"/>
</dbReference>
<evidence type="ECO:0000256" key="6">
    <source>
        <dbReference type="PROSITE-ProRule" id="PRU10060"/>
    </source>
</evidence>
<dbReference type="OrthoDB" id="9808897at2"/>
<accession>C5BNN7</accession>
<dbReference type="InterPro" id="IPR014756">
    <property type="entry name" value="Ig_E-set"/>
</dbReference>
<evidence type="ECO:0000256" key="4">
    <source>
        <dbReference type="ARBA" id="ARBA00023295"/>
    </source>
</evidence>
<dbReference type="GO" id="GO:0008810">
    <property type="term" value="F:cellulase activity"/>
    <property type="evidence" value="ECO:0007669"/>
    <property type="project" value="UniProtKB-EC"/>
</dbReference>
<dbReference type="KEGG" id="ttu:TERTU_0607"/>
<feature type="domain" description="Cellulase Ig-like" evidence="9">
    <location>
        <begin position="46"/>
        <end position="119"/>
    </location>
</feature>
<name>C5BNN7_TERTT</name>
<dbReference type="CAZy" id="GH9">
    <property type="family name" value="Glycoside Hydrolase Family 9"/>
</dbReference>
<keyword evidence="7" id="KW-0732">Signal</keyword>
<dbReference type="Pfam" id="PF00759">
    <property type="entry name" value="Glyco_hydro_9"/>
    <property type="match status" value="1"/>
</dbReference>
<reference evidence="10 11" key="1">
    <citation type="journal article" date="2009" name="PLoS ONE">
        <title>The complete genome of Teredinibacter turnerae T7901: an intracellular endosymbiont of marine wood-boring bivalves (shipworms).</title>
        <authorList>
            <person name="Yang J.C."/>
            <person name="Madupu R."/>
            <person name="Durkin A.S."/>
            <person name="Ekborg N.A."/>
            <person name="Pedamallu C.S."/>
            <person name="Hostetler J.B."/>
            <person name="Radune D."/>
            <person name="Toms B.S."/>
            <person name="Henrissat B."/>
            <person name="Coutinho P.M."/>
            <person name="Schwarz S."/>
            <person name="Field L."/>
            <person name="Trindade-Silva A.E."/>
            <person name="Soares C.A.G."/>
            <person name="Elshahawi S."/>
            <person name="Hanora A."/>
            <person name="Schmidt E.W."/>
            <person name="Haygood M.G."/>
            <person name="Posfai J."/>
            <person name="Benner J."/>
            <person name="Madinger C."/>
            <person name="Nove J."/>
            <person name="Anton B."/>
            <person name="Chaudhary K."/>
            <person name="Foster J."/>
            <person name="Holman A."/>
            <person name="Kumar S."/>
            <person name="Lessard P.A."/>
            <person name="Luyten Y.A."/>
            <person name="Slatko B."/>
            <person name="Wood N."/>
            <person name="Wu B."/>
            <person name="Teplitski M."/>
            <person name="Mougous J.D."/>
            <person name="Ward N."/>
            <person name="Eisen J.A."/>
            <person name="Badger J.H."/>
            <person name="Distel D.L."/>
        </authorList>
    </citation>
    <scope>NUCLEOTIDE SEQUENCE [LARGE SCALE GENOMIC DNA]</scope>
    <source>
        <strain evidence="11">ATCC 39867 / T7901</strain>
    </source>
</reference>
<dbReference type="AlphaFoldDB" id="C5BNN7"/>
<evidence type="ECO:0000256" key="7">
    <source>
        <dbReference type="RuleBase" id="RU361166"/>
    </source>
</evidence>
<evidence type="ECO:0000313" key="10">
    <source>
        <dbReference type="EMBL" id="ACR11786.1"/>
    </source>
</evidence>
<feature type="signal peptide" evidence="7">
    <location>
        <begin position="1"/>
        <end position="19"/>
    </location>
</feature>
<sequence>MRHFLASLSFAAISSALVACSSGGGSKSEISDPASASEQAAELGLIKVNQVGYLPDGQKFAVVPASAVRQFFLIDGNGEEVYKGKLEKTAGWEPAQERVALADFSDYEQPGRYRVKVEGFPLSPAFVIAEDVYSDAHDAAIKAYYFNRASTALPDAFAGAWARPEGHPDDRVKVHWSAASGMRPEGTVLASPKGWYDAGDYNKYIVNSGISTYTLLAAYEHFSRFYDDRTWNIPESGDKLPDLLNEILWNLDWMETMQDPADGGVYHKLTTLNFSGDVMPAEAIEQRYMVAKGTAATLDFAAVMATASRVFVKWDAAQAIRYREAAVAAWRWAEANPQVVFSNPKDVHTGEYGDSDFADERAWAAAELFITTGDQVYYRAFKAVGAGAGVPSWGYVAPLAHVSLAFHSKDSLSSKEYEASVDALVSTANGLVDRYRDSAYRVSMTTQDFVWGSNSGAANQAFILLQAYRLTGEDKYRAAALGIVDYLLGKNPMDYSYVTAVGSKPPEHIHHRPSEADSVKAPVPGFLVGGPNAGQQDNCDYRSLAPAKSYVDSWCSYASNEIAINWNAPLVYVLAGLMAD</sequence>
<dbReference type="InterPro" id="IPR008928">
    <property type="entry name" value="6-hairpin_glycosidase_sf"/>
</dbReference>
<comment type="catalytic activity">
    <reaction evidence="7">
        <text>Endohydrolysis of (1-&gt;4)-beta-D-glucosidic linkages in cellulose, lichenin and cereal beta-D-glucans.</text>
        <dbReference type="EC" id="3.2.1.4"/>
    </reaction>
</comment>
<keyword evidence="5 6" id="KW-0624">Polysaccharide degradation</keyword>
<feature type="active site" evidence="6">
    <location>
        <position position="561"/>
    </location>
</feature>
<dbReference type="GO" id="GO:0030245">
    <property type="term" value="P:cellulose catabolic process"/>
    <property type="evidence" value="ECO:0007669"/>
    <property type="project" value="UniProtKB-KW"/>
</dbReference>
<dbReference type="InterPro" id="IPR033126">
    <property type="entry name" value="Glyco_hydro_9_Asp/Glu_AS"/>
</dbReference>
<dbReference type="InterPro" id="IPR004197">
    <property type="entry name" value="Cellulase_Ig-like"/>
</dbReference>
<keyword evidence="4 6" id="KW-0326">Glycosidase</keyword>
<feature type="chain" id="PRO_5005125151" description="Endoglucanase" evidence="7">
    <location>
        <begin position="20"/>
        <end position="580"/>
    </location>
</feature>
<dbReference type="InterPro" id="IPR013783">
    <property type="entry name" value="Ig-like_fold"/>
</dbReference>
<proteinExistence type="inferred from homology"/>
<dbReference type="HOGENOM" id="CLU_006010_2_1_6"/>
<evidence type="ECO:0000313" key="11">
    <source>
        <dbReference type="Proteomes" id="UP000009080"/>
    </source>
</evidence>
<dbReference type="PROSITE" id="PS00698">
    <property type="entry name" value="GH9_3"/>
    <property type="match status" value="1"/>
</dbReference>
<gene>
    <name evidence="10" type="ordered locus">TERTU_0607</name>
</gene>
<dbReference type="STRING" id="377629.TERTU_0607"/>
<dbReference type="InterPro" id="IPR012341">
    <property type="entry name" value="6hp_glycosidase-like_sf"/>
</dbReference>
<dbReference type="PANTHER" id="PTHR22298">
    <property type="entry name" value="ENDO-1,4-BETA-GLUCANASE"/>
    <property type="match status" value="1"/>
</dbReference>
<dbReference type="eggNOG" id="COG5297">
    <property type="taxonomic scope" value="Bacteria"/>
</dbReference>
<evidence type="ECO:0000256" key="1">
    <source>
        <dbReference type="ARBA" id="ARBA00007072"/>
    </source>
</evidence>
<evidence type="ECO:0000256" key="2">
    <source>
        <dbReference type="ARBA" id="ARBA00022801"/>
    </source>
</evidence>
<keyword evidence="11" id="KW-1185">Reference proteome</keyword>
<evidence type="ECO:0000259" key="8">
    <source>
        <dbReference type="Pfam" id="PF00759"/>
    </source>
</evidence>
<dbReference type="RefSeq" id="WP_015817897.1">
    <property type="nucleotide sequence ID" value="NC_012997.1"/>
</dbReference>
<dbReference type="Gene3D" id="1.50.10.10">
    <property type="match status" value="1"/>
</dbReference>
<dbReference type="Pfam" id="PF02927">
    <property type="entry name" value="CelD_N"/>
    <property type="match status" value="1"/>
</dbReference>
<comment type="similarity">
    <text evidence="1 6 7">Belongs to the glycosyl hydrolase 9 (cellulase E) family.</text>
</comment>
<dbReference type="SUPFAM" id="SSF48208">
    <property type="entry name" value="Six-hairpin glycosidases"/>
    <property type="match status" value="1"/>
</dbReference>
<dbReference type="EC" id="3.2.1.4" evidence="7"/>
<feature type="active site" evidence="6">
    <location>
        <position position="552"/>
    </location>
</feature>
<dbReference type="Gene3D" id="2.60.40.10">
    <property type="entry name" value="Immunoglobulins"/>
    <property type="match status" value="1"/>
</dbReference>
<dbReference type="CDD" id="cd02850">
    <property type="entry name" value="E_set_Cellulase_N"/>
    <property type="match status" value="1"/>
</dbReference>
<keyword evidence="2 6" id="KW-0378">Hydrolase</keyword>
<evidence type="ECO:0000259" key="9">
    <source>
        <dbReference type="Pfam" id="PF02927"/>
    </source>
</evidence>
<organism evidence="10 11">
    <name type="scientific">Teredinibacter turnerae (strain ATCC 39867 / T7901)</name>
    <dbReference type="NCBI Taxonomy" id="377629"/>
    <lineage>
        <taxon>Bacteria</taxon>
        <taxon>Pseudomonadati</taxon>
        <taxon>Pseudomonadota</taxon>
        <taxon>Gammaproteobacteria</taxon>
        <taxon>Cellvibrionales</taxon>
        <taxon>Cellvibrionaceae</taxon>
        <taxon>Teredinibacter</taxon>
    </lineage>
</organism>
<dbReference type="Proteomes" id="UP000009080">
    <property type="component" value="Chromosome"/>
</dbReference>